<dbReference type="Proteomes" id="UP001434883">
    <property type="component" value="Unassembled WGS sequence"/>
</dbReference>
<name>A0ABV0Q4D6_9TELE</name>
<dbReference type="EMBL" id="JAHRIN010000132">
    <property type="protein sequence ID" value="MEQ2190640.1"/>
    <property type="molecule type" value="Genomic_DNA"/>
</dbReference>
<proteinExistence type="predicted"/>
<sequence length="93" mass="10353">MGHPGLGFHQDAATSPTAMVTFTLYRYNQNLSEPREMMESASPVPTRPTWRLCLPPSCTMKFEGPKPCFTFTHPTKGRDSRNIMVALHNIAGS</sequence>
<accession>A0ABV0Q4D6</accession>
<evidence type="ECO:0000313" key="2">
    <source>
        <dbReference type="Proteomes" id="UP001434883"/>
    </source>
</evidence>
<evidence type="ECO:0000313" key="1">
    <source>
        <dbReference type="EMBL" id="MEQ2190640.1"/>
    </source>
</evidence>
<reference evidence="1 2" key="1">
    <citation type="submission" date="2021-06" db="EMBL/GenBank/DDBJ databases">
        <authorList>
            <person name="Palmer J.M."/>
        </authorList>
    </citation>
    <scope>NUCLEOTIDE SEQUENCE [LARGE SCALE GENOMIC DNA]</scope>
    <source>
        <strain evidence="1 2">XC_2019</strain>
        <tissue evidence="1">Muscle</tissue>
    </source>
</reference>
<protein>
    <submittedName>
        <fullName evidence="1">Uncharacterized protein</fullName>
    </submittedName>
</protein>
<organism evidence="1 2">
    <name type="scientific">Xenoophorus captivus</name>
    <dbReference type="NCBI Taxonomy" id="1517983"/>
    <lineage>
        <taxon>Eukaryota</taxon>
        <taxon>Metazoa</taxon>
        <taxon>Chordata</taxon>
        <taxon>Craniata</taxon>
        <taxon>Vertebrata</taxon>
        <taxon>Euteleostomi</taxon>
        <taxon>Actinopterygii</taxon>
        <taxon>Neopterygii</taxon>
        <taxon>Teleostei</taxon>
        <taxon>Neoteleostei</taxon>
        <taxon>Acanthomorphata</taxon>
        <taxon>Ovalentaria</taxon>
        <taxon>Atherinomorphae</taxon>
        <taxon>Cyprinodontiformes</taxon>
        <taxon>Goodeidae</taxon>
        <taxon>Xenoophorus</taxon>
    </lineage>
</organism>
<gene>
    <name evidence="1" type="ORF">XENOCAPTIV_003301</name>
</gene>
<comment type="caution">
    <text evidence="1">The sequence shown here is derived from an EMBL/GenBank/DDBJ whole genome shotgun (WGS) entry which is preliminary data.</text>
</comment>
<keyword evidence="2" id="KW-1185">Reference proteome</keyword>